<evidence type="ECO:0000313" key="1">
    <source>
        <dbReference type="EMBL" id="KAI5351039.1"/>
    </source>
</evidence>
<proteinExistence type="predicted"/>
<protein>
    <submittedName>
        <fullName evidence="1">Uncharacterized protein</fullName>
    </submittedName>
</protein>
<dbReference type="AlphaFoldDB" id="A0AAD4ZN19"/>
<name>A0AAD4ZN19_PRUDU</name>
<evidence type="ECO:0000313" key="2">
    <source>
        <dbReference type="Proteomes" id="UP001054821"/>
    </source>
</evidence>
<comment type="caution">
    <text evidence="1">The sequence shown here is derived from an EMBL/GenBank/DDBJ whole genome shotgun (WGS) entry which is preliminary data.</text>
</comment>
<sequence length="129" mass="13919">MFTQIHEIEGHSLRFQVNSGCFFSVLYDLRSYLSRIFSKSRRTTAREELLNLLHVGRGGFEDVIGFGHVDQRCCLAGYCGGIHSGSKGGAAITATAEEESLRGWGCGWVLGSADWEIGGGLQVGLGSGF</sequence>
<dbReference type="EMBL" id="JAJFAZ020000001">
    <property type="protein sequence ID" value="KAI5351039.1"/>
    <property type="molecule type" value="Genomic_DNA"/>
</dbReference>
<keyword evidence="2" id="KW-1185">Reference proteome</keyword>
<dbReference type="Proteomes" id="UP001054821">
    <property type="component" value="Chromosome 1"/>
</dbReference>
<accession>A0AAD4ZN19</accession>
<gene>
    <name evidence="1" type="ORF">L3X38_003930</name>
</gene>
<reference evidence="1 2" key="1">
    <citation type="journal article" date="2022" name="G3 (Bethesda)">
        <title>Whole-genome sequence and methylome profiling of the almond [Prunus dulcis (Mill.) D.A. Webb] cultivar 'Nonpareil'.</title>
        <authorList>
            <person name="D'Amico-Willman K.M."/>
            <person name="Ouma W.Z."/>
            <person name="Meulia T."/>
            <person name="Sideli G.M."/>
            <person name="Gradziel T.M."/>
            <person name="Fresnedo-Ramirez J."/>
        </authorList>
    </citation>
    <scope>NUCLEOTIDE SEQUENCE [LARGE SCALE GENOMIC DNA]</scope>
    <source>
        <strain evidence="1">Clone GOH B32 T37-40</strain>
    </source>
</reference>
<organism evidence="1 2">
    <name type="scientific">Prunus dulcis</name>
    <name type="common">Almond</name>
    <name type="synonym">Amygdalus dulcis</name>
    <dbReference type="NCBI Taxonomy" id="3755"/>
    <lineage>
        <taxon>Eukaryota</taxon>
        <taxon>Viridiplantae</taxon>
        <taxon>Streptophyta</taxon>
        <taxon>Embryophyta</taxon>
        <taxon>Tracheophyta</taxon>
        <taxon>Spermatophyta</taxon>
        <taxon>Magnoliopsida</taxon>
        <taxon>eudicotyledons</taxon>
        <taxon>Gunneridae</taxon>
        <taxon>Pentapetalae</taxon>
        <taxon>rosids</taxon>
        <taxon>fabids</taxon>
        <taxon>Rosales</taxon>
        <taxon>Rosaceae</taxon>
        <taxon>Amygdaloideae</taxon>
        <taxon>Amygdaleae</taxon>
        <taxon>Prunus</taxon>
    </lineage>
</organism>